<evidence type="ECO:0000313" key="2">
    <source>
        <dbReference type="EMBL" id="GAS93806.1"/>
    </source>
</evidence>
<keyword evidence="3" id="KW-1185">Reference proteome</keyword>
<comment type="caution">
    <text evidence="2">The sequence shown here is derived from an EMBL/GenBank/DDBJ whole genome shotgun (WGS) entry which is preliminary data.</text>
</comment>
<dbReference type="GO" id="GO:0003700">
    <property type="term" value="F:DNA-binding transcription factor activity"/>
    <property type="evidence" value="ECO:0007669"/>
    <property type="project" value="InterPro"/>
</dbReference>
<dbReference type="SUPFAM" id="SSF46785">
    <property type="entry name" value="Winged helix' DNA-binding domain"/>
    <property type="match status" value="1"/>
</dbReference>
<evidence type="ECO:0000313" key="3">
    <source>
        <dbReference type="Proteomes" id="UP000069443"/>
    </source>
</evidence>
<organism evidence="2 3">
    <name type="scientific">Mycolicibacterium canariasense</name>
    <name type="common">Mycobacterium canariasense</name>
    <dbReference type="NCBI Taxonomy" id="228230"/>
    <lineage>
        <taxon>Bacteria</taxon>
        <taxon>Bacillati</taxon>
        <taxon>Actinomycetota</taxon>
        <taxon>Actinomycetes</taxon>
        <taxon>Mycobacteriales</taxon>
        <taxon>Mycobacteriaceae</taxon>
        <taxon>Mycolicibacterium</taxon>
    </lineage>
</organism>
<gene>
    <name evidence="2" type="ORF">RMCC_0772</name>
</gene>
<accession>A0A100W8P6</accession>
<dbReference type="Gene3D" id="1.10.10.10">
    <property type="entry name" value="Winged helix-like DNA-binding domain superfamily/Winged helix DNA-binding domain"/>
    <property type="match status" value="1"/>
</dbReference>
<reference evidence="3" key="1">
    <citation type="journal article" date="2016" name="Genome Announc.">
        <title>Draft Genome Sequences of Five Rapidly Growing Mycobacterium Species, M. thermoresistibile, M. fortuitum subsp. acetamidolyticum, M. canariasense, M. brisbanense, and M. novocastrense.</title>
        <authorList>
            <person name="Katahira K."/>
            <person name="Ogura Y."/>
            <person name="Gotoh Y."/>
            <person name="Hayashi T."/>
        </authorList>
    </citation>
    <scope>NUCLEOTIDE SEQUENCE [LARGE SCALE GENOMIC DNA]</scope>
    <source>
        <strain evidence="3">JCM15298</strain>
    </source>
</reference>
<dbReference type="InterPro" id="IPR000835">
    <property type="entry name" value="HTH_MarR-typ"/>
</dbReference>
<sequence>MPSTGGRPLAPDESVTWRCFLRWSEAVTSKVARQLTENVGVSQADYSILVRLSEAGGAIPRQALETRLSWSASRLSHQLTRMEARGLLRRADAGFGRNVDVTLTDAGSALFKAAEAVHGDAVRTDFLGTLPDAVVDFLHRVGAADQLHTET</sequence>
<dbReference type="SMART" id="SM00347">
    <property type="entry name" value="HTH_MARR"/>
    <property type="match status" value="1"/>
</dbReference>
<dbReference type="EMBL" id="BCSY01000028">
    <property type="protein sequence ID" value="GAS93806.1"/>
    <property type="molecule type" value="Genomic_DNA"/>
</dbReference>
<evidence type="ECO:0000259" key="1">
    <source>
        <dbReference type="SMART" id="SM00347"/>
    </source>
</evidence>
<dbReference type="InterPro" id="IPR036390">
    <property type="entry name" value="WH_DNA-bd_sf"/>
</dbReference>
<dbReference type="InterPro" id="IPR036388">
    <property type="entry name" value="WH-like_DNA-bd_sf"/>
</dbReference>
<name>A0A100W8P6_MYCCR</name>
<dbReference type="Proteomes" id="UP000069443">
    <property type="component" value="Unassembled WGS sequence"/>
</dbReference>
<protein>
    <submittedName>
        <fullName evidence="2">Transcriptional regulator, MarR family</fullName>
    </submittedName>
</protein>
<proteinExistence type="predicted"/>
<reference evidence="3" key="2">
    <citation type="submission" date="2016-02" db="EMBL/GenBank/DDBJ databases">
        <title>Draft genome sequence of five rapidly growing Mycobacterium species.</title>
        <authorList>
            <person name="Katahira K."/>
            <person name="Gotou Y."/>
            <person name="Iida K."/>
            <person name="Ogura Y."/>
            <person name="Hayashi T."/>
        </authorList>
    </citation>
    <scope>NUCLEOTIDE SEQUENCE [LARGE SCALE GENOMIC DNA]</scope>
    <source>
        <strain evidence="3">JCM15298</strain>
    </source>
</reference>
<dbReference type="STRING" id="228230.RMCC_0772"/>
<dbReference type="AlphaFoldDB" id="A0A100W8P6"/>
<feature type="domain" description="HTH marR-type" evidence="1">
    <location>
        <begin position="34"/>
        <end position="146"/>
    </location>
</feature>